<evidence type="ECO:0000313" key="2">
    <source>
        <dbReference type="EMBL" id="KAK5953993.1"/>
    </source>
</evidence>
<evidence type="ECO:0000256" key="1">
    <source>
        <dbReference type="SAM" id="MobiDB-lite"/>
    </source>
</evidence>
<name>A0AAN8ELE0_9EURO</name>
<comment type="caution">
    <text evidence="2">The sequence shown here is derived from an EMBL/GenBank/DDBJ whole genome shotgun (WGS) entry which is preliminary data.</text>
</comment>
<feature type="compositionally biased region" description="Polar residues" evidence="1">
    <location>
        <begin position="193"/>
        <end position="203"/>
    </location>
</feature>
<proteinExistence type="predicted"/>
<feature type="compositionally biased region" description="Basic and acidic residues" evidence="1">
    <location>
        <begin position="91"/>
        <end position="101"/>
    </location>
</feature>
<feature type="compositionally biased region" description="Basic and acidic residues" evidence="1">
    <location>
        <begin position="249"/>
        <end position="259"/>
    </location>
</feature>
<dbReference type="Proteomes" id="UP001316803">
    <property type="component" value="Unassembled WGS sequence"/>
</dbReference>
<feature type="compositionally biased region" description="Low complexity" evidence="1">
    <location>
        <begin position="136"/>
        <end position="147"/>
    </location>
</feature>
<organism evidence="2 3">
    <name type="scientific">Knufia fluminis</name>
    <dbReference type="NCBI Taxonomy" id="191047"/>
    <lineage>
        <taxon>Eukaryota</taxon>
        <taxon>Fungi</taxon>
        <taxon>Dikarya</taxon>
        <taxon>Ascomycota</taxon>
        <taxon>Pezizomycotina</taxon>
        <taxon>Eurotiomycetes</taxon>
        <taxon>Chaetothyriomycetidae</taxon>
        <taxon>Chaetothyriales</taxon>
        <taxon>Trichomeriaceae</taxon>
        <taxon>Knufia</taxon>
    </lineage>
</organism>
<dbReference type="AlphaFoldDB" id="A0AAN8ELE0"/>
<feature type="region of interest" description="Disordered" evidence="1">
    <location>
        <begin position="191"/>
        <end position="319"/>
    </location>
</feature>
<keyword evidence="3" id="KW-1185">Reference proteome</keyword>
<reference evidence="2 3" key="1">
    <citation type="submission" date="2022-12" db="EMBL/GenBank/DDBJ databases">
        <title>Genomic features and morphological characterization of a novel Knufia sp. strain isolated from spacecraft assembly facility.</title>
        <authorList>
            <person name="Teixeira M."/>
            <person name="Chander A.M."/>
            <person name="Stajich J.E."/>
            <person name="Venkateswaran K."/>
        </authorList>
    </citation>
    <scope>NUCLEOTIDE SEQUENCE [LARGE SCALE GENOMIC DNA]</scope>
    <source>
        <strain evidence="2 3">FJI-L2-BK-P2</strain>
    </source>
</reference>
<gene>
    <name evidence="2" type="ORF">OHC33_005265</name>
</gene>
<feature type="compositionally biased region" description="Polar residues" evidence="1">
    <location>
        <begin position="273"/>
        <end position="303"/>
    </location>
</feature>
<dbReference type="EMBL" id="JAKLMC020000010">
    <property type="protein sequence ID" value="KAK5953993.1"/>
    <property type="molecule type" value="Genomic_DNA"/>
</dbReference>
<feature type="region of interest" description="Disordered" evidence="1">
    <location>
        <begin position="83"/>
        <end position="165"/>
    </location>
</feature>
<protein>
    <submittedName>
        <fullName evidence="2">Uncharacterized protein</fullName>
    </submittedName>
</protein>
<accession>A0AAN8ELE0</accession>
<sequence>MDSIQRGFSMRIASTKHTRKYLGESHDPHFIPKSPLIDRQKFSDKDEAELKRMCVLALADIPHSDDMTDDAFRYLGKHIIAKAPKTSNPKSEQETPAKEAPEPLVFPTGLGRASVGDDTATPSETSKRETLQSNNTTPMTTPGVTPGETEKRLSDAGRRPSTAALSNLRTEVKTFKANAVYSFLKDPLPMARPQTSATKSLTHLPSFAKSKSKGKTPDLPGQAKADPVIGQPDFNKSLPAIPKVSSPDHPVEPIPKEKSGAITRMLKTVRLPKTQTPPVVQARSTSTDAPRQLEQLNKTSDTAATKKHKFGFSSIFHKE</sequence>
<feature type="compositionally biased region" description="Basic and acidic residues" evidence="1">
    <location>
        <begin position="148"/>
        <end position="158"/>
    </location>
</feature>
<evidence type="ECO:0000313" key="3">
    <source>
        <dbReference type="Proteomes" id="UP001316803"/>
    </source>
</evidence>